<name>Q0AU25_SYNWW</name>
<dbReference type="EMBL" id="CP000448">
    <property type="protein sequence ID" value="ABI69779.1"/>
    <property type="molecule type" value="Genomic_DNA"/>
</dbReference>
<protein>
    <submittedName>
        <fullName evidence="1">Uncharacterized protein</fullName>
    </submittedName>
</protein>
<dbReference type="HOGENOM" id="CLU_193886_0_0_9"/>
<dbReference type="AlphaFoldDB" id="Q0AU25"/>
<sequence length="83" mass="9851">MRGSVLCEFIFWRVILMKTDSLIRSEGMKILVEHLGKVEAERFIALIMREPFDYTKWQENLWPDKTVKEVSKAAMKHRKHSSV</sequence>
<evidence type="ECO:0000313" key="2">
    <source>
        <dbReference type="Proteomes" id="UP000001968"/>
    </source>
</evidence>
<accession>Q0AU25</accession>
<keyword evidence="2" id="KW-1185">Reference proteome</keyword>
<evidence type="ECO:0000313" key="1">
    <source>
        <dbReference type="EMBL" id="ABI69779.1"/>
    </source>
</evidence>
<proteinExistence type="predicted"/>
<gene>
    <name evidence="1" type="ordered locus">Swol_2490</name>
</gene>
<reference evidence="2" key="1">
    <citation type="journal article" date="2010" name="Environ. Microbiol.">
        <title>The genome of Syntrophomonas wolfei: new insights into syntrophic metabolism and biohydrogen production.</title>
        <authorList>
            <person name="Sieber J.R."/>
            <person name="Sims D.R."/>
            <person name="Han C."/>
            <person name="Kim E."/>
            <person name="Lykidis A."/>
            <person name="Lapidus A.L."/>
            <person name="McDonnald E."/>
            <person name="Rohlin L."/>
            <person name="Culley D.E."/>
            <person name="Gunsalus R."/>
            <person name="McInerney M.J."/>
        </authorList>
    </citation>
    <scope>NUCLEOTIDE SEQUENCE [LARGE SCALE GENOMIC DNA]</scope>
    <source>
        <strain evidence="2">DSM 2245B / Goettingen</strain>
    </source>
</reference>
<organism evidence="1 2">
    <name type="scientific">Syntrophomonas wolfei subsp. wolfei (strain DSM 2245B / Goettingen)</name>
    <dbReference type="NCBI Taxonomy" id="335541"/>
    <lineage>
        <taxon>Bacteria</taxon>
        <taxon>Bacillati</taxon>
        <taxon>Bacillota</taxon>
        <taxon>Clostridia</taxon>
        <taxon>Eubacteriales</taxon>
        <taxon>Syntrophomonadaceae</taxon>
        <taxon>Syntrophomonas</taxon>
    </lineage>
</organism>
<dbReference type="eggNOG" id="ENOG5031E1Z">
    <property type="taxonomic scope" value="Bacteria"/>
</dbReference>
<dbReference type="KEGG" id="swo:Swol_2490"/>
<dbReference type="STRING" id="335541.Swol_2490"/>
<dbReference type="Proteomes" id="UP000001968">
    <property type="component" value="Chromosome"/>
</dbReference>